<dbReference type="eggNOG" id="COG0457">
    <property type="taxonomic scope" value="Bacteria"/>
</dbReference>
<protein>
    <recommendedName>
        <fullName evidence="3">Tetratricopeptide TPR_2 repeat protein</fullName>
    </recommendedName>
</protein>
<name>A0LNJ3_SYNFM</name>
<accession>A0LNJ3</accession>
<dbReference type="KEGG" id="sfu:Sfum_3322"/>
<dbReference type="RefSeq" id="WP_011700120.1">
    <property type="nucleotide sequence ID" value="NC_008554.1"/>
</dbReference>
<sequence>MKRTGFLFRVLTTLLLLGMSGSLIWFGVWTNRMAGHDYAFELKHTSGNLFSEVLYLKGNYEYFVDLDMETAAAYFRKAVAQDPLLIEAWFALAKVHAVLGRKEETQKLCDLLLPSISHVSTWKWQEFLLAFDLGDEKRFAETLNYILARLPHRRNEAFLLAHTFWRDWNGIILHVTAENRKLCFEQLLSSRETDLAVRLWERMKEERVPVDGDLGLRFCQFLMENDRMKMAKELWREITGSTGLGVCDGEFRTEPLNTAFGWRFGKTPAAIIETTRQGCASGDGCLHIRFNGTANVAFHHVSQTVPVEPGRNYRLHFFRRSSALTTDKGVFLEVTGYRCSGLNVATSPVGGTTPWTEEELEVAVPDACEAITVKVSRKDSLRFDNKISGDYWLDGVTVE</sequence>
<reference evidence="1 2" key="1">
    <citation type="submission" date="2006-10" db="EMBL/GenBank/DDBJ databases">
        <title>Complete sequence of Syntrophobacter fumaroxidans MPOB.</title>
        <authorList>
            <consortium name="US DOE Joint Genome Institute"/>
            <person name="Copeland A."/>
            <person name="Lucas S."/>
            <person name="Lapidus A."/>
            <person name="Barry K."/>
            <person name="Detter J.C."/>
            <person name="Glavina del Rio T."/>
            <person name="Hammon N."/>
            <person name="Israni S."/>
            <person name="Pitluck S."/>
            <person name="Goltsman E.G."/>
            <person name="Martinez M."/>
            <person name="Schmutz J."/>
            <person name="Larimer F."/>
            <person name="Land M."/>
            <person name="Hauser L."/>
            <person name="Kyrpides N."/>
            <person name="Kim E."/>
            <person name="Boone D.R."/>
            <person name="Brockman F."/>
            <person name="Culley D."/>
            <person name="Ferry J."/>
            <person name="Gunsalus R."/>
            <person name="McInerney M.J."/>
            <person name="Morrison M."/>
            <person name="Plugge C."/>
            <person name="Rohlin L."/>
            <person name="Scholten J."/>
            <person name="Sieber J."/>
            <person name="Stams A.J.M."/>
            <person name="Worm P."/>
            <person name="Henstra A.M."/>
            <person name="Richardson P."/>
        </authorList>
    </citation>
    <scope>NUCLEOTIDE SEQUENCE [LARGE SCALE GENOMIC DNA]</scope>
    <source>
        <strain evidence="2">DSM 10017 / MPOB</strain>
    </source>
</reference>
<evidence type="ECO:0000313" key="2">
    <source>
        <dbReference type="Proteomes" id="UP000001784"/>
    </source>
</evidence>
<dbReference type="HOGENOM" id="CLU_680998_0_0_7"/>
<dbReference type="InParanoid" id="A0LNJ3"/>
<dbReference type="STRING" id="335543.Sfum_3322"/>
<evidence type="ECO:0008006" key="3">
    <source>
        <dbReference type="Google" id="ProtNLM"/>
    </source>
</evidence>
<dbReference type="InterPro" id="IPR011990">
    <property type="entry name" value="TPR-like_helical_dom_sf"/>
</dbReference>
<gene>
    <name evidence="1" type="ordered locus">Sfum_3322</name>
</gene>
<dbReference type="SUPFAM" id="SSF48452">
    <property type="entry name" value="TPR-like"/>
    <property type="match status" value="2"/>
</dbReference>
<keyword evidence="2" id="KW-1185">Reference proteome</keyword>
<dbReference type="Gene3D" id="2.60.120.260">
    <property type="entry name" value="Galactose-binding domain-like"/>
    <property type="match status" value="1"/>
</dbReference>
<organism evidence="1 2">
    <name type="scientific">Syntrophobacter fumaroxidans (strain DSM 10017 / MPOB)</name>
    <dbReference type="NCBI Taxonomy" id="335543"/>
    <lineage>
        <taxon>Bacteria</taxon>
        <taxon>Pseudomonadati</taxon>
        <taxon>Thermodesulfobacteriota</taxon>
        <taxon>Syntrophobacteria</taxon>
        <taxon>Syntrophobacterales</taxon>
        <taxon>Syntrophobacteraceae</taxon>
        <taxon>Syntrophobacter</taxon>
    </lineage>
</organism>
<evidence type="ECO:0000313" key="1">
    <source>
        <dbReference type="EMBL" id="ABK18995.1"/>
    </source>
</evidence>
<dbReference type="Proteomes" id="UP000001784">
    <property type="component" value="Chromosome"/>
</dbReference>
<dbReference type="AlphaFoldDB" id="A0LNJ3"/>
<dbReference type="OrthoDB" id="5469253at2"/>
<dbReference type="EMBL" id="CP000478">
    <property type="protein sequence ID" value="ABK18995.1"/>
    <property type="molecule type" value="Genomic_DNA"/>
</dbReference>
<proteinExistence type="predicted"/>
<dbReference type="Gene3D" id="1.25.40.10">
    <property type="entry name" value="Tetratricopeptide repeat domain"/>
    <property type="match status" value="1"/>
</dbReference>